<dbReference type="EMBL" id="LN885086">
    <property type="protein sequence ID" value="CUQ65391.1"/>
    <property type="molecule type" value="Genomic_DNA"/>
</dbReference>
<comment type="subcellular location">
    <subcellularLocation>
        <location evidence="1">Periplasm</location>
    </subcellularLocation>
</comment>
<dbReference type="OrthoDB" id="9763014at2"/>
<evidence type="ECO:0000256" key="1">
    <source>
        <dbReference type="ARBA" id="ARBA00004418"/>
    </source>
</evidence>
<dbReference type="GO" id="GO:0042597">
    <property type="term" value="C:periplasmic space"/>
    <property type="evidence" value="ECO:0007669"/>
    <property type="project" value="UniProtKB-SubCell"/>
</dbReference>
<dbReference type="AlphaFoldDB" id="A0A0S4KNQ3"/>
<dbReference type="STRING" id="1715989.NITINOP_0415"/>
<dbReference type="PANTHER" id="PTHR39210">
    <property type="entry name" value="HEPARIN-SULFATE LYASE"/>
    <property type="match status" value="1"/>
</dbReference>
<dbReference type="Proteomes" id="UP000066284">
    <property type="component" value="Chromosome 1"/>
</dbReference>
<dbReference type="InterPro" id="IPR008929">
    <property type="entry name" value="Chondroitin_lyas"/>
</dbReference>
<evidence type="ECO:0000256" key="4">
    <source>
        <dbReference type="ARBA" id="ARBA00023239"/>
    </source>
</evidence>
<keyword evidence="8" id="KW-1185">Reference proteome</keyword>
<dbReference type="KEGG" id="nio:NITINOP_0415"/>
<keyword evidence="2" id="KW-0732">Signal</keyword>
<reference evidence="8" key="1">
    <citation type="submission" date="2015-09" db="EMBL/GenBank/DDBJ databases">
        <authorList>
            <person name="Daims H."/>
        </authorList>
    </citation>
    <scope>NUCLEOTIDE SEQUENCE [LARGE SCALE GENOMIC DNA]</scope>
</reference>
<keyword evidence="3" id="KW-0574">Periplasm</keyword>
<sequence length="564" mass="64066">MERLLLFARTVSYLRPGQVFAQVLKRVRLSSRVPPVRSVRRRLGVNIGPSPSLCAPASGDFSFCFLNRTVTFPPSSVDWASPDLPKLWRYNLHYFDYLADPARSDEAKCRLIADWIAKNPLGVGDGWEPYPVSLRVVNWIKFFLRREKPPEMAWLQSLWTQAAWLERHVEYHLLANHVFKNAVALVFAGAYFDGPDGDRWLRQGWALLRQELAEQFLSDGGHYERSPMYHSICLLDCLDVVNLLERSGTPVVQEDVVRLKDKARAALEYLYDLCLPDGNIALFNDSAFGIAPSPQQIFQYANALLGYEPPARAQGLELRAYPDSGYFIVANGNDRLVIDGGLIGPDYQPGHAHCDTLSYELAIDGRRVIVDSGVYDYEASPERAYARSTRAHNTVMVDGVEQSEIWGVFRVARRAKPIRASLHRGEDGRVIFEGAHDGYRRLPGKPVHSRTITYAEGGEWIIEDRLAGKREHRMETYVHVHPDFRVIGEDRRLKLVGTDGRVVAVVEPLTPCDVRLDRGWYFPQFGLRYENPVLVFARSQAAPFAVGYRIKKVPMPSTRMSHRD</sequence>
<name>A0A0S4KNQ3_9BACT</name>
<protein>
    <submittedName>
        <fullName evidence="7">Uncharacterized protein</fullName>
    </submittedName>
</protein>
<proteinExistence type="predicted"/>
<evidence type="ECO:0000256" key="3">
    <source>
        <dbReference type="ARBA" id="ARBA00022764"/>
    </source>
</evidence>
<dbReference type="InterPro" id="IPR012480">
    <property type="entry name" value="Hepar_II_III_C"/>
</dbReference>
<dbReference type="InterPro" id="IPR031680">
    <property type="entry name" value="Hepar_II_III_N"/>
</dbReference>
<keyword evidence="4" id="KW-0456">Lyase</keyword>
<evidence type="ECO:0000313" key="7">
    <source>
        <dbReference type="EMBL" id="CUQ65391.1"/>
    </source>
</evidence>
<dbReference type="PANTHER" id="PTHR39210:SF1">
    <property type="entry name" value="HEPARIN-SULFATE LYASE"/>
    <property type="match status" value="1"/>
</dbReference>
<feature type="domain" description="Heparin-sulfate lyase N-terminal" evidence="6">
    <location>
        <begin position="113"/>
        <end position="287"/>
    </location>
</feature>
<evidence type="ECO:0000259" key="5">
    <source>
        <dbReference type="Pfam" id="PF07940"/>
    </source>
</evidence>
<organism evidence="7 8">
    <name type="scientific">Candidatus Nitrospira inopinata</name>
    <dbReference type="NCBI Taxonomy" id="1715989"/>
    <lineage>
        <taxon>Bacteria</taxon>
        <taxon>Pseudomonadati</taxon>
        <taxon>Nitrospirota</taxon>
        <taxon>Nitrospiria</taxon>
        <taxon>Nitrospirales</taxon>
        <taxon>Nitrospiraceae</taxon>
        <taxon>Nitrospira</taxon>
    </lineage>
</organism>
<dbReference type="SUPFAM" id="SSF48230">
    <property type="entry name" value="Chondroitin AC/alginate lyase"/>
    <property type="match status" value="1"/>
</dbReference>
<dbReference type="GO" id="GO:0016829">
    <property type="term" value="F:lyase activity"/>
    <property type="evidence" value="ECO:0007669"/>
    <property type="project" value="UniProtKB-KW"/>
</dbReference>
<evidence type="ECO:0000259" key="6">
    <source>
        <dbReference type="Pfam" id="PF16889"/>
    </source>
</evidence>
<evidence type="ECO:0000256" key="2">
    <source>
        <dbReference type="ARBA" id="ARBA00022729"/>
    </source>
</evidence>
<evidence type="ECO:0000313" key="8">
    <source>
        <dbReference type="Proteomes" id="UP000066284"/>
    </source>
</evidence>
<dbReference type="Gene3D" id="2.70.98.70">
    <property type="match status" value="1"/>
</dbReference>
<dbReference type="Gene3D" id="1.50.10.100">
    <property type="entry name" value="Chondroitin AC/alginate lyase"/>
    <property type="match status" value="1"/>
</dbReference>
<dbReference type="RefSeq" id="WP_062482589.1">
    <property type="nucleotide sequence ID" value="NZ_LN885086.1"/>
</dbReference>
<accession>A0A0S4KNQ3</accession>
<dbReference type="Pfam" id="PF16889">
    <property type="entry name" value="Hepar_II_III_N"/>
    <property type="match status" value="1"/>
</dbReference>
<dbReference type="Pfam" id="PF07940">
    <property type="entry name" value="Hepar_II_III_C"/>
    <property type="match status" value="1"/>
</dbReference>
<feature type="domain" description="Heparinase II/III-like C-terminal" evidence="5">
    <location>
        <begin position="315"/>
        <end position="531"/>
    </location>
</feature>
<gene>
    <name evidence="7" type="ORF">NITINOP_0415</name>
</gene>